<keyword evidence="1" id="KW-0378">Hydrolase</keyword>
<feature type="chain" id="PRO_5045865665" description="PDZ domain-containing protein" evidence="2">
    <location>
        <begin position="20"/>
        <end position="449"/>
    </location>
</feature>
<evidence type="ECO:0008006" key="7">
    <source>
        <dbReference type="Google" id="ProtNLM"/>
    </source>
</evidence>
<proteinExistence type="predicted"/>
<feature type="domain" description="PDZ" evidence="3">
    <location>
        <begin position="350"/>
        <end position="411"/>
    </location>
</feature>
<name>A0ABQ1SKP6_9FLAO</name>
<dbReference type="SUPFAM" id="SSF50156">
    <property type="entry name" value="PDZ domain-like"/>
    <property type="match status" value="1"/>
</dbReference>
<dbReference type="Proteomes" id="UP000599179">
    <property type="component" value="Unassembled WGS sequence"/>
</dbReference>
<dbReference type="SUPFAM" id="SSF50630">
    <property type="entry name" value="Acid proteases"/>
    <property type="match status" value="1"/>
</dbReference>
<accession>A0ABQ1SKP6</accession>
<evidence type="ECO:0000313" key="5">
    <source>
        <dbReference type="EMBL" id="GGE41416.1"/>
    </source>
</evidence>
<dbReference type="PROSITE" id="PS50175">
    <property type="entry name" value="ASP_PROT_RETROV"/>
    <property type="match status" value="1"/>
</dbReference>
<keyword evidence="2" id="KW-0732">Signal</keyword>
<feature type="signal peptide" evidence="2">
    <location>
        <begin position="1"/>
        <end position="19"/>
    </location>
</feature>
<protein>
    <recommendedName>
        <fullName evidence="7">PDZ domain-containing protein</fullName>
    </recommendedName>
</protein>
<evidence type="ECO:0000313" key="6">
    <source>
        <dbReference type="Proteomes" id="UP000599179"/>
    </source>
</evidence>
<evidence type="ECO:0000259" key="4">
    <source>
        <dbReference type="PROSITE" id="PS50175"/>
    </source>
</evidence>
<dbReference type="InterPro" id="IPR001995">
    <property type="entry name" value="Peptidase_A2_cat"/>
</dbReference>
<dbReference type="RefSeq" id="WP_188459169.1">
    <property type="nucleotide sequence ID" value="NZ_BMGM01000010.1"/>
</dbReference>
<feature type="domain" description="Peptidase A2" evidence="4">
    <location>
        <begin position="57"/>
        <end position="94"/>
    </location>
</feature>
<dbReference type="Gene3D" id="2.30.42.10">
    <property type="match status" value="1"/>
</dbReference>
<keyword evidence="6" id="KW-1185">Reference proteome</keyword>
<evidence type="ECO:0000259" key="3">
    <source>
        <dbReference type="PROSITE" id="PS50106"/>
    </source>
</evidence>
<dbReference type="SMART" id="SM00228">
    <property type="entry name" value="PDZ"/>
    <property type="match status" value="1"/>
</dbReference>
<reference evidence="6" key="1">
    <citation type="journal article" date="2019" name="Int. J. Syst. Evol. Microbiol.">
        <title>The Global Catalogue of Microorganisms (GCM) 10K type strain sequencing project: providing services to taxonomists for standard genome sequencing and annotation.</title>
        <authorList>
            <consortium name="The Broad Institute Genomics Platform"/>
            <consortium name="The Broad Institute Genome Sequencing Center for Infectious Disease"/>
            <person name="Wu L."/>
            <person name="Ma J."/>
        </authorList>
    </citation>
    <scope>NUCLEOTIDE SEQUENCE [LARGE SCALE GENOMIC DNA]</scope>
    <source>
        <strain evidence="6">CGMCC 1.12931</strain>
    </source>
</reference>
<organism evidence="5 6">
    <name type="scientific">Psychroflexus planctonicus</name>
    <dbReference type="NCBI Taxonomy" id="1526575"/>
    <lineage>
        <taxon>Bacteria</taxon>
        <taxon>Pseudomonadati</taxon>
        <taxon>Bacteroidota</taxon>
        <taxon>Flavobacteriia</taxon>
        <taxon>Flavobacteriales</taxon>
        <taxon>Flavobacteriaceae</taxon>
        <taxon>Psychroflexus</taxon>
    </lineage>
</organism>
<gene>
    <name evidence="5" type="ORF">GCM10010832_21810</name>
</gene>
<comment type="caution">
    <text evidence="5">The sequence shown here is derived from an EMBL/GenBank/DDBJ whole genome shotgun (WGS) entry which is preliminary data.</text>
</comment>
<dbReference type="Pfam" id="PF13180">
    <property type="entry name" value="PDZ_2"/>
    <property type="match status" value="1"/>
</dbReference>
<dbReference type="InterPro" id="IPR021109">
    <property type="entry name" value="Peptidase_aspartic_dom_sf"/>
</dbReference>
<dbReference type="InterPro" id="IPR036034">
    <property type="entry name" value="PDZ_sf"/>
</dbReference>
<evidence type="ECO:0000256" key="2">
    <source>
        <dbReference type="SAM" id="SignalP"/>
    </source>
</evidence>
<dbReference type="PROSITE" id="PS50106">
    <property type="entry name" value="PDZ"/>
    <property type="match status" value="1"/>
</dbReference>
<dbReference type="Gene3D" id="2.40.70.10">
    <property type="entry name" value="Acid Proteases"/>
    <property type="match status" value="1"/>
</dbReference>
<dbReference type="EMBL" id="BMGM01000010">
    <property type="protein sequence ID" value="GGE41416.1"/>
    <property type="molecule type" value="Genomic_DNA"/>
</dbReference>
<evidence type="ECO:0000256" key="1">
    <source>
        <dbReference type="ARBA" id="ARBA00022801"/>
    </source>
</evidence>
<dbReference type="Pfam" id="PF13650">
    <property type="entry name" value="Asp_protease_2"/>
    <property type="match status" value="1"/>
</dbReference>
<dbReference type="InterPro" id="IPR001478">
    <property type="entry name" value="PDZ"/>
</dbReference>
<sequence>MYKLGSILLFLIFSLTLNAQNDTGFRFKDPDQRSEKIKFELVNNLIIVPVKLNGVELTFLLDSGVDKTLLIALGTGDSLDLKKAQKVKIRGLGSKDSFEAFQSIGNTLEINDAININQEVYFIIDKNNELAKRLGLPVNGIIGYDFFKDFIVRINYKTKYIKLYNPDKFNRKLRRYDQLPLQFYKNKPYATLKVEDESISKSNLTFLIDTGSGSSFWFLENEHISEPELYFQDILGYGLSSIIEGKRSKVKKVFFGKYEFEEPNSAYPDVQQILEIEKNVVRDGTVGAEVLRRFKLFFDYPNKRIYFRPNIYFDDSFNYDMSGIVFDYDGVKIVKELKNVRMKTKSDSDEISYNNTNDFIMSIGVKPKVVVKAIRDQSPAKDVDILPGDELLTINGKNAYDLSLEQIQSILAEKEGNKVKLEFLRNNKNIEKEIYLRDRLKDLLNNSEN</sequence>